<dbReference type="CDD" id="cd17255">
    <property type="entry name" value="RMtype1_S_Fco49512ORF2615P-TRD2-CR2_like"/>
    <property type="match status" value="1"/>
</dbReference>
<evidence type="ECO:0000313" key="6">
    <source>
        <dbReference type="Proteomes" id="UP000648257"/>
    </source>
</evidence>
<keyword evidence="6" id="KW-1185">Reference proteome</keyword>
<protein>
    <submittedName>
        <fullName evidence="5">Restriction endonuclease subunit S</fullName>
    </submittedName>
</protein>
<dbReference type="Pfam" id="PF01420">
    <property type="entry name" value="Methylase_S"/>
    <property type="match status" value="2"/>
</dbReference>
<evidence type="ECO:0000313" key="5">
    <source>
        <dbReference type="EMBL" id="MBC3809269.1"/>
    </source>
</evidence>
<sequence length="434" mass="48240">MSGYKAYPVYKESGVIGLDRLPFDWSVKKVKHIFNIGRGRVISQEELIDDGEFPVYSSQTANDGCLGFISTFDFDCDQLTWTTDGANAGTIFLRGGKHNCTNVCGTLQPIRSTVLLKFFLYSLQYVAQFYKRPDTNGAKIMNGEMAEILVSLPSDTEQQKIANFLDHETVKIDTLIAKQQELIKLLKEKRQAVISHAVTKGLNTNAPMRDSGVEWLGEVPAHWDVVAVSKIAQKITNGYVGPTRDILVEDGVPYVQATHIKKGIVNFDGAYFVRENWSQQHAKSILIEGDVLIVQTGAGTGDVGLVSKNEEGFNCHALIIVQPKKEIMYGNFLSLTLQSQYGTSVLFSLRTGGMHPHLNCGEVQFMKVPVPPVNEQVTIVDFVYRESLRFDSLIERAECAIQLMQERRTALISAAVTGKIDVRDVKVSEKELIA</sequence>
<accession>A0ABR6X8J9</accession>
<gene>
    <name evidence="5" type="ORF">H8K52_18170</name>
</gene>
<dbReference type="InterPro" id="IPR044946">
    <property type="entry name" value="Restrct_endonuc_typeI_TRD_sf"/>
</dbReference>
<dbReference type="Proteomes" id="UP000648257">
    <property type="component" value="Unassembled WGS sequence"/>
</dbReference>
<organism evidence="5 6">
    <name type="scientific">Undibacterium seohonense</name>
    <dbReference type="NCBI Taxonomy" id="1344950"/>
    <lineage>
        <taxon>Bacteria</taxon>
        <taxon>Pseudomonadati</taxon>
        <taxon>Pseudomonadota</taxon>
        <taxon>Betaproteobacteria</taxon>
        <taxon>Burkholderiales</taxon>
        <taxon>Oxalobacteraceae</taxon>
        <taxon>Undibacterium</taxon>
    </lineage>
</organism>
<dbReference type="SUPFAM" id="SSF116734">
    <property type="entry name" value="DNA methylase specificity domain"/>
    <property type="match status" value="2"/>
</dbReference>
<evidence type="ECO:0000256" key="1">
    <source>
        <dbReference type="ARBA" id="ARBA00010923"/>
    </source>
</evidence>
<reference evidence="5 6" key="1">
    <citation type="submission" date="2020-08" db="EMBL/GenBank/DDBJ databases">
        <title>Novel species isolated from subtropical streams in China.</title>
        <authorList>
            <person name="Lu H."/>
        </authorList>
    </citation>
    <scope>NUCLEOTIDE SEQUENCE [LARGE SCALE GENOMIC DNA]</scope>
    <source>
        <strain evidence="5 6">KACC 16656</strain>
    </source>
</reference>
<keyword evidence="5" id="KW-0255">Endonuclease</keyword>
<evidence type="ECO:0000256" key="3">
    <source>
        <dbReference type="ARBA" id="ARBA00023125"/>
    </source>
</evidence>
<keyword evidence="5" id="KW-0540">Nuclease</keyword>
<dbReference type="EMBL" id="JACOFW010000029">
    <property type="protein sequence ID" value="MBC3809269.1"/>
    <property type="molecule type" value="Genomic_DNA"/>
</dbReference>
<feature type="domain" description="Type I restriction modification DNA specificity" evidence="4">
    <location>
        <begin position="24"/>
        <end position="174"/>
    </location>
</feature>
<feature type="domain" description="Type I restriction modification DNA specificity" evidence="4">
    <location>
        <begin position="222"/>
        <end position="383"/>
    </location>
</feature>
<dbReference type="PANTHER" id="PTHR30408:SF12">
    <property type="entry name" value="TYPE I RESTRICTION ENZYME MJAVIII SPECIFICITY SUBUNIT"/>
    <property type="match status" value="1"/>
</dbReference>
<dbReference type="PANTHER" id="PTHR30408">
    <property type="entry name" value="TYPE-1 RESTRICTION ENZYME ECOKI SPECIFICITY PROTEIN"/>
    <property type="match status" value="1"/>
</dbReference>
<evidence type="ECO:0000259" key="4">
    <source>
        <dbReference type="Pfam" id="PF01420"/>
    </source>
</evidence>
<dbReference type="GO" id="GO:0004519">
    <property type="term" value="F:endonuclease activity"/>
    <property type="evidence" value="ECO:0007669"/>
    <property type="project" value="UniProtKB-KW"/>
</dbReference>
<dbReference type="InterPro" id="IPR000055">
    <property type="entry name" value="Restrct_endonuc_typeI_TRD"/>
</dbReference>
<dbReference type="InterPro" id="IPR052021">
    <property type="entry name" value="Type-I_RS_S_subunit"/>
</dbReference>
<proteinExistence type="inferred from homology"/>
<dbReference type="RefSeq" id="WP_186924328.1">
    <property type="nucleotide sequence ID" value="NZ_JACOFW010000029.1"/>
</dbReference>
<name>A0ABR6X8J9_9BURK</name>
<dbReference type="Gene3D" id="3.90.220.20">
    <property type="entry name" value="DNA methylase specificity domains"/>
    <property type="match status" value="2"/>
</dbReference>
<keyword evidence="3" id="KW-0238">DNA-binding</keyword>
<dbReference type="Gene3D" id="1.10.287.1120">
    <property type="entry name" value="Bipartite methylase S protein"/>
    <property type="match status" value="1"/>
</dbReference>
<keyword evidence="2" id="KW-0680">Restriction system</keyword>
<comment type="similarity">
    <text evidence="1">Belongs to the type-I restriction system S methylase family.</text>
</comment>
<comment type="caution">
    <text evidence="5">The sequence shown here is derived from an EMBL/GenBank/DDBJ whole genome shotgun (WGS) entry which is preliminary data.</text>
</comment>
<evidence type="ECO:0000256" key="2">
    <source>
        <dbReference type="ARBA" id="ARBA00022747"/>
    </source>
</evidence>
<keyword evidence="5" id="KW-0378">Hydrolase</keyword>